<evidence type="ECO:0000256" key="1">
    <source>
        <dbReference type="ARBA" id="ARBA00002521"/>
    </source>
</evidence>
<dbReference type="InterPro" id="IPR001714">
    <property type="entry name" value="Pept_M24_MAP"/>
</dbReference>
<proteinExistence type="inferred from homology"/>
<keyword evidence="4 6" id="KW-0479">Metal-binding</keyword>
<dbReference type="Gene3D" id="3.90.230.10">
    <property type="entry name" value="Creatinase/methionine aminopeptidase superfamily"/>
    <property type="match status" value="1"/>
</dbReference>
<dbReference type="GO" id="GO:0005829">
    <property type="term" value="C:cytosol"/>
    <property type="evidence" value="ECO:0007669"/>
    <property type="project" value="TreeGrafter"/>
</dbReference>
<feature type="binding site" evidence="6">
    <location>
        <position position="238"/>
    </location>
    <ligand>
        <name>a divalent metal cation</name>
        <dbReference type="ChEBI" id="CHEBI:60240"/>
        <label>1</label>
    </ligand>
</feature>
<dbReference type="InterPro" id="IPR036005">
    <property type="entry name" value="Creatinase/aminopeptidase-like"/>
</dbReference>
<feature type="binding site" evidence="6">
    <location>
        <position position="174"/>
    </location>
    <ligand>
        <name>a divalent metal cation</name>
        <dbReference type="ChEBI" id="CHEBI:60240"/>
        <label>2</label>
        <note>catalytic</note>
    </ligand>
</feature>
<reference evidence="9 10" key="1">
    <citation type="journal article" date="2016" name="Nat. Commun.">
        <title>Thousands of microbial genomes shed light on interconnected biogeochemical processes in an aquifer system.</title>
        <authorList>
            <person name="Anantharaman K."/>
            <person name="Brown C.T."/>
            <person name="Hug L.A."/>
            <person name="Sharon I."/>
            <person name="Castelle C.J."/>
            <person name="Probst A.J."/>
            <person name="Thomas B.C."/>
            <person name="Singh A."/>
            <person name="Wilkins M.J."/>
            <person name="Karaoz U."/>
            <person name="Brodie E.L."/>
            <person name="Williams K.H."/>
            <person name="Hubbard S.S."/>
            <person name="Banfield J.F."/>
        </authorList>
    </citation>
    <scope>NUCLEOTIDE SEQUENCE [LARGE SCALE GENOMIC DNA]</scope>
</reference>
<feature type="binding site" evidence="6">
    <location>
        <position position="111"/>
    </location>
    <ligand>
        <name>a divalent metal cation</name>
        <dbReference type="ChEBI" id="CHEBI:60240"/>
        <label>2</label>
        <note>catalytic</note>
    </ligand>
</feature>
<comment type="subunit">
    <text evidence="6">Monomer.</text>
</comment>
<evidence type="ECO:0000256" key="5">
    <source>
        <dbReference type="ARBA" id="ARBA00022801"/>
    </source>
</evidence>
<feature type="binding site" evidence="6">
    <location>
        <position position="238"/>
    </location>
    <ligand>
        <name>a divalent metal cation</name>
        <dbReference type="ChEBI" id="CHEBI:60240"/>
        <label>2</label>
        <note>catalytic</note>
    </ligand>
</feature>
<sequence length="257" mass="27070">MVTIKTAEDIILLREGGARLGKILSLLSKKIAPGLRTSKLEAEARRLIAEGGDTPSFLNYQPEGAKRSYPAALCVSINDEVVHGLPGERVIQSGDVVGLDLGLIHRKVFLDSALTVGVAPLSKLHTRLIKATREALEAGIRAVRAGVRTGDIGAAIAAVASREGFTVVRDLSGHGVGYAVHEDPVVPNWGKEGEGEPLYAGTVLAIEPMFTTGDQGVRIAEDGFTFVTKKGSVSAHFEHTVVVTEAGAEILTAFAKS</sequence>
<dbReference type="InterPro" id="IPR000994">
    <property type="entry name" value="Pept_M24"/>
</dbReference>
<organism evidence="9 10">
    <name type="scientific">Candidatus Vogelbacteria bacterium RIFOXYD1_FULL_51_18</name>
    <dbReference type="NCBI Taxonomy" id="1802440"/>
    <lineage>
        <taxon>Bacteria</taxon>
        <taxon>Candidatus Vogeliibacteriota</taxon>
    </lineage>
</organism>
<comment type="cofactor">
    <cofactor evidence="6">
        <name>Co(2+)</name>
        <dbReference type="ChEBI" id="CHEBI:48828"/>
    </cofactor>
    <cofactor evidence="6">
        <name>Zn(2+)</name>
        <dbReference type="ChEBI" id="CHEBI:29105"/>
    </cofactor>
    <cofactor evidence="6">
        <name>Mn(2+)</name>
        <dbReference type="ChEBI" id="CHEBI:29035"/>
    </cofactor>
    <cofactor evidence="6">
        <name>Fe(2+)</name>
        <dbReference type="ChEBI" id="CHEBI:29033"/>
    </cofactor>
    <text evidence="6">Binds 2 divalent metal cations per subunit. Has a high-affinity and a low affinity metal-binding site. The true nature of the physiological cofactor is under debate. The enzyme is active with cobalt, zinc, manganese or divalent iron ions. Most likely, methionine aminopeptidases function as mononuclear Fe(2+)-metalloproteases under physiological conditions, and the catalytically relevant metal-binding site has been assigned to the histidine-containing high-affinity site.</text>
</comment>
<comment type="similarity">
    <text evidence="6">Belongs to the peptidase M24A family. Methionine aminopeptidase type 1 subfamily.</text>
</comment>
<protein>
    <recommendedName>
        <fullName evidence="6 7">Methionine aminopeptidase</fullName>
        <shortName evidence="6">MAP</shortName>
        <shortName evidence="6">MetAP</shortName>
        <ecNumber evidence="6 7">3.4.11.18</ecNumber>
    </recommendedName>
    <alternativeName>
        <fullName evidence="6">Peptidase M</fullName>
    </alternativeName>
</protein>
<feature type="binding site" evidence="6">
    <location>
        <position position="100"/>
    </location>
    <ligand>
        <name>a divalent metal cation</name>
        <dbReference type="ChEBI" id="CHEBI:60240"/>
        <label>1</label>
    </ligand>
</feature>
<dbReference type="SUPFAM" id="SSF55920">
    <property type="entry name" value="Creatinase/aminopeptidase"/>
    <property type="match status" value="1"/>
</dbReference>
<dbReference type="EC" id="3.4.11.18" evidence="6 7"/>
<dbReference type="GO" id="GO:0006508">
    <property type="term" value="P:proteolysis"/>
    <property type="evidence" value="ECO:0007669"/>
    <property type="project" value="UniProtKB-KW"/>
</dbReference>
<feature type="binding site" evidence="6">
    <location>
        <position position="83"/>
    </location>
    <ligand>
        <name>substrate</name>
    </ligand>
</feature>
<evidence type="ECO:0000256" key="3">
    <source>
        <dbReference type="ARBA" id="ARBA00022670"/>
    </source>
</evidence>
<dbReference type="AlphaFoldDB" id="A0A1G2QHD1"/>
<dbReference type="InterPro" id="IPR002467">
    <property type="entry name" value="Pept_M24A_MAP1"/>
</dbReference>
<dbReference type="GO" id="GO:0004239">
    <property type="term" value="F:initiator methionyl aminopeptidase activity"/>
    <property type="evidence" value="ECO:0007669"/>
    <property type="project" value="UniProtKB-UniRule"/>
</dbReference>
<comment type="function">
    <text evidence="1 6">Removes the N-terminal methionine from nascent proteins. The N-terminal methionine is often cleaved when the second residue in the primary sequence is small and uncharged (Met-Ala-, Cys, Gly, Pro, Ser, Thr, or Val). Requires deformylation of the N(alpha)-formylated initiator methionine before it can be hydrolyzed.</text>
</comment>
<evidence type="ECO:0000256" key="6">
    <source>
        <dbReference type="HAMAP-Rule" id="MF_01974"/>
    </source>
</evidence>
<evidence type="ECO:0000313" key="10">
    <source>
        <dbReference type="Proteomes" id="UP000177090"/>
    </source>
</evidence>
<evidence type="ECO:0000256" key="7">
    <source>
        <dbReference type="RuleBase" id="RU003653"/>
    </source>
</evidence>
<gene>
    <name evidence="6" type="primary">map</name>
    <name evidence="9" type="ORF">A2569_01810</name>
</gene>
<dbReference type="PANTHER" id="PTHR43330">
    <property type="entry name" value="METHIONINE AMINOPEPTIDASE"/>
    <property type="match status" value="1"/>
</dbReference>
<dbReference type="Pfam" id="PF00557">
    <property type="entry name" value="Peptidase_M24"/>
    <property type="match status" value="1"/>
</dbReference>
<evidence type="ECO:0000259" key="8">
    <source>
        <dbReference type="Pfam" id="PF00557"/>
    </source>
</evidence>
<dbReference type="CDD" id="cd01086">
    <property type="entry name" value="MetAP1"/>
    <property type="match status" value="1"/>
</dbReference>
<keyword evidence="2 6" id="KW-0031">Aminopeptidase</keyword>
<comment type="caution">
    <text evidence="9">The sequence shown here is derived from an EMBL/GenBank/DDBJ whole genome shotgun (WGS) entry which is preliminary data.</text>
</comment>
<keyword evidence="3 6" id="KW-0645">Protease</keyword>
<dbReference type="PANTHER" id="PTHR43330:SF27">
    <property type="entry name" value="METHIONINE AMINOPEPTIDASE"/>
    <property type="match status" value="1"/>
</dbReference>
<dbReference type="GO" id="GO:0070006">
    <property type="term" value="F:metalloaminopeptidase activity"/>
    <property type="evidence" value="ECO:0007669"/>
    <property type="project" value="UniProtKB-UniRule"/>
</dbReference>
<name>A0A1G2QHD1_9BACT</name>
<evidence type="ECO:0000313" key="9">
    <source>
        <dbReference type="EMBL" id="OHA60034.1"/>
    </source>
</evidence>
<dbReference type="GO" id="GO:0046872">
    <property type="term" value="F:metal ion binding"/>
    <property type="evidence" value="ECO:0007669"/>
    <property type="project" value="UniProtKB-UniRule"/>
</dbReference>
<feature type="binding site" evidence="6">
    <location>
        <position position="207"/>
    </location>
    <ligand>
        <name>a divalent metal cation</name>
        <dbReference type="ChEBI" id="CHEBI:60240"/>
        <label>2</label>
        <note>catalytic</note>
    </ligand>
</feature>
<accession>A0A1G2QHD1</accession>
<dbReference type="STRING" id="1802440.A2569_01810"/>
<evidence type="ECO:0000256" key="4">
    <source>
        <dbReference type="ARBA" id="ARBA00022723"/>
    </source>
</evidence>
<comment type="catalytic activity">
    <reaction evidence="6 7">
        <text>Release of N-terminal amino acids, preferentially methionine, from peptides and arylamides.</text>
        <dbReference type="EC" id="3.4.11.18"/>
    </reaction>
</comment>
<keyword evidence="5 6" id="KW-0378">Hydrolase</keyword>
<feature type="binding site" evidence="6">
    <location>
        <position position="181"/>
    </location>
    <ligand>
        <name>substrate</name>
    </ligand>
</feature>
<feature type="binding site" evidence="6">
    <location>
        <position position="111"/>
    </location>
    <ligand>
        <name>a divalent metal cation</name>
        <dbReference type="ChEBI" id="CHEBI:60240"/>
        <label>1</label>
    </ligand>
</feature>
<dbReference type="Proteomes" id="UP000177090">
    <property type="component" value="Unassembled WGS sequence"/>
</dbReference>
<evidence type="ECO:0000256" key="2">
    <source>
        <dbReference type="ARBA" id="ARBA00022438"/>
    </source>
</evidence>
<feature type="domain" description="Peptidase M24" evidence="8">
    <location>
        <begin position="13"/>
        <end position="245"/>
    </location>
</feature>
<dbReference type="EMBL" id="MHTL01000018">
    <property type="protein sequence ID" value="OHA60034.1"/>
    <property type="molecule type" value="Genomic_DNA"/>
</dbReference>
<dbReference type="PRINTS" id="PR00599">
    <property type="entry name" value="MAPEPTIDASE"/>
</dbReference>
<dbReference type="NCBIfam" id="TIGR00500">
    <property type="entry name" value="met_pdase_I"/>
    <property type="match status" value="1"/>
</dbReference>
<dbReference type="HAMAP" id="MF_01974">
    <property type="entry name" value="MetAP_1"/>
    <property type="match status" value="1"/>
</dbReference>